<evidence type="ECO:0000256" key="5">
    <source>
        <dbReference type="SAM" id="Phobius"/>
    </source>
</evidence>
<sequence length="344" mass="39122">ESNLSGDTALAANVIISCIIYTLIVFIVSLVIKISLRTCQDRLTFVNPADDAKYHLTSLFMEIVEITEQYCYTMNIGIILKLYILSGKMVVVILLKLICNYLIKLTTNSCSYCVFRTNLVFVVYHISPLAWSVVTLVIKLRNYIIRPKRHHRRENTTSPPDDGHIITNNYKKTLRHIVRQDLYQGLNVLRSVVALIASSYISNRSILALWSVNVLNTKRTFLKTRCTRNLKRVDTLNAAIGEAIITFTYLAMQLGLRKVCKCFQVSKNLLTSFILIYINMTAFKYTGVLMNPTYATALAYGCPGQINRDHFIVFWIGPIVGALVFKDVINIAQIMSNIMLCRHC</sequence>
<dbReference type="GO" id="GO:0005737">
    <property type="term" value="C:cytoplasm"/>
    <property type="evidence" value="ECO:0007669"/>
    <property type="project" value="TreeGrafter"/>
</dbReference>
<name>A0A6G0WWH9_APHCR</name>
<feature type="transmembrane region" description="Helical" evidence="5">
    <location>
        <begin position="82"/>
        <end position="103"/>
    </location>
</feature>
<dbReference type="GO" id="GO:0015267">
    <property type="term" value="F:channel activity"/>
    <property type="evidence" value="ECO:0007669"/>
    <property type="project" value="InterPro"/>
</dbReference>
<comment type="subcellular location">
    <subcellularLocation>
        <location evidence="1">Membrane</location>
        <topology evidence="1">Multi-pass membrane protein</topology>
    </subcellularLocation>
</comment>
<feature type="transmembrane region" description="Helical" evidence="5">
    <location>
        <begin position="12"/>
        <end position="32"/>
    </location>
</feature>
<dbReference type="OrthoDB" id="1580043at2759"/>
<protein>
    <submittedName>
        <fullName evidence="6">Uncharacterized protein</fullName>
    </submittedName>
</protein>
<dbReference type="PANTHER" id="PTHR21191:SF16">
    <property type="entry name" value="AQUAPORIN"/>
    <property type="match status" value="1"/>
</dbReference>
<comment type="caution">
    <text evidence="6">The sequence shown here is derived from an EMBL/GenBank/DDBJ whole genome shotgun (WGS) entry which is preliminary data.</text>
</comment>
<reference evidence="6 7" key="1">
    <citation type="submission" date="2019-08" db="EMBL/GenBank/DDBJ databases">
        <title>Whole genome of Aphis craccivora.</title>
        <authorList>
            <person name="Voronova N.V."/>
            <person name="Shulinski R.S."/>
            <person name="Bandarenka Y.V."/>
            <person name="Zhorov D.G."/>
            <person name="Warner D."/>
        </authorList>
    </citation>
    <scope>NUCLEOTIDE SEQUENCE [LARGE SCALE GENOMIC DNA]</scope>
    <source>
        <strain evidence="6">180601</strain>
        <tissue evidence="6">Whole Body</tissue>
    </source>
</reference>
<evidence type="ECO:0000313" key="7">
    <source>
        <dbReference type="Proteomes" id="UP000478052"/>
    </source>
</evidence>
<keyword evidence="4 5" id="KW-0472">Membrane</keyword>
<evidence type="ECO:0000313" key="6">
    <source>
        <dbReference type="EMBL" id="KAF0731884.1"/>
    </source>
</evidence>
<dbReference type="AlphaFoldDB" id="A0A6G0WWH9"/>
<feature type="non-terminal residue" evidence="6">
    <location>
        <position position="344"/>
    </location>
</feature>
<feature type="transmembrane region" description="Helical" evidence="5">
    <location>
        <begin position="123"/>
        <end position="144"/>
    </location>
</feature>
<dbReference type="EMBL" id="VUJU01008356">
    <property type="protein sequence ID" value="KAF0731884.1"/>
    <property type="molecule type" value="Genomic_DNA"/>
</dbReference>
<evidence type="ECO:0000256" key="2">
    <source>
        <dbReference type="ARBA" id="ARBA00022692"/>
    </source>
</evidence>
<dbReference type="InterPro" id="IPR000425">
    <property type="entry name" value="MIP"/>
</dbReference>
<evidence type="ECO:0000256" key="1">
    <source>
        <dbReference type="ARBA" id="ARBA00004141"/>
    </source>
</evidence>
<dbReference type="PANTHER" id="PTHR21191">
    <property type="entry name" value="AQUAPORIN"/>
    <property type="match status" value="1"/>
</dbReference>
<evidence type="ECO:0000256" key="4">
    <source>
        <dbReference type="ARBA" id="ARBA00023136"/>
    </source>
</evidence>
<keyword evidence="2 5" id="KW-0812">Transmembrane</keyword>
<dbReference type="InterPro" id="IPR023271">
    <property type="entry name" value="Aquaporin-like"/>
</dbReference>
<dbReference type="Gene3D" id="1.20.1080.10">
    <property type="entry name" value="Glycerol uptake facilitator protein"/>
    <property type="match status" value="1"/>
</dbReference>
<organism evidence="6 7">
    <name type="scientific">Aphis craccivora</name>
    <name type="common">Cowpea aphid</name>
    <dbReference type="NCBI Taxonomy" id="307492"/>
    <lineage>
        <taxon>Eukaryota</taxon>
        <taxon>Metazoa</taxon>
        <taxon>Ecdysozoa</taxon>
        <taxon>Arthropoda</taxon>
        <taxon>Hexapoda</taxon>
        <taxon>Insecta</taxon>
        <taxon>Pterygota</taxon>
        <taxon>Neoptera</taxon>
        <taxon>Paraneoptera</taxon>
        <taxon>Hemiptera</taxon>
        <taxon>Sternorrhyncha</taxon>
        <taxon>Aphidomorpha</taxon>
        <taxon>Aphidoidea</taxon>
        <taxon>Aphididae</taxon>
        <taxon>Aphidini</taxon>
        <taxon>Aphis</taxon>
        <taxon>Aphis</taxon>
    </lineage>
</organism>
<keyword evidence="7" id="KW-1185">Reference proteome</keyword>
<dbReference type="Pfam" id="PF00230">
    <property type="entry name" value="MIP"/>
    <property type="match status" value="1"/>
</dbReference>
<dbReference type="SUPFAM" id="SSF81338">
    <property type="entry name" value="Aquaporin-like"/>
    <property type="match status" value="1"/>
</dbReference>
<keyword evidence="3 5" id="KW-1133">Transmembrane helix</keyword>
<dbReference type="GO" id="GO:0016020">
    <property type="term" value="C:membrane"/>
    <property type="evidence" value="ECO:0007669"/>
    <property type="project" value="UniProtKB-SubCell"/>
</dbReference>
<dbReference type="InterPro" id="IPR051883">
    <property type="entry name" value="AQP11/12_channel"/>
</dbReference>
<feature type="non-terminal residue" evidence="6">
    <location>
        <position position="1"/>
    </location>
</feature>
<feature type="transmembrane region" description="Helical" evidence="5">
    <location>
        <begin position="310"/>
        <end position="329"/>
    </location>
</feature>
<dbReference type="Proteomes" id="UP000478052">
    <property type="component" value="Unassembled WGS sequence"/>
</dbReference>
<evidence type="ECO:0000256" key="3">
    <source>
        <dbReference type="ARBA" id="ARBA00022989"/>
    </source>
</evidence>
<accession>A0A6G0WWH9</accession>
<proteinExistence type="predicted"/>
<gene>
    <name evidence="6" type="ORF">FWK35_00032773</name>
</gene>
<feature type="transmembrane region" description="Helical" evidence="5">
    <location>
        <begin position="268"/>
        <end position="290"/>
    </location>
</feature>